<keyword evidence="3" id="KW-0223">Dioxygenase</keyword>
<evidence type="ECO:0000256" key="6">
    <source>
        <dbReference type="SAM" id="MobiDB-lite"/>
    </source>
</evidence>
<keyword evidence="4" id="KW-0560">Oxidoreductase</keyword>
<dbReference type="InterPro" id="IPR044862">
    <property type="entry name" value="Pro_4_hyd_alph_FE2OG_OXY"/>
</dbReference>
<dbReference type="PANTHER" id="PTHR14650:SF1">
    <property type="entry name" value="2-OXOGLUTARATE AND IRON-DEPENDENT OXYGENASE DOMAIN-CONTAINING PROTEIN 3"/>
    <property type="match status" value="1"/>
</dbReference>
<evidence type="ECO:0000313" key="9">
    <source>
        <dbReference type="Proteomes" id="UP000694044"/>
    </source>
</evidence>
<evidence type="ECO:0000256" key="1">
    <source>
        <dbReference type="ARBA" id="ARBA00001961"/>
    </source>
</evidence>
<dbReference type="GO" id="GO:0016705">
    <property type="term" value="F:oxidoreductase activity, acting on paired donors, with incorporation or reduction of molecular oxygen"/>
    <property type="evidence" value="ECO:0007669"/>
    <property type="project" value="InterPro"/>
</dbReference>
<dbReference type="PANTHER" id="PTHR14650">
    <property type="entry name" value="PROLYL HYDROXYLASE-RELATED"/>
    <property type="match status" value="1"/>
</dbReference>
<evidence type="ECO:0000256" key="2">
    <source>
        <dbReference type="ARBA" id="ARBA00022723"/>
    </source>
</evidence>
<evidence type="ECO:0000256" key="3">
    <source>
        <dbReference type="ARBA" id="ARBA00022964"/>
    </source>
</evidence>
<sequence length="338" mass="38441">MARKNAKKAKTPAAPATKEVVGTKNDAKKQEEPSAPPASGTYGWLLKLVAVAAAVGVTYFLRQLDVEIVRAAHYIARTEVTEHLRFNITCAPMKKSDVFVPGCHQENETLCGRALIDNFVTPEQVTQLREIAEIGMQNRSTLGGPTIMDINTGFVRDSEGLVNIYQPERKIPNENKPGVKRFTKKQFNLYRGAVEKIRMAVMKEFDLEELYFSAPTFITRLIGNDSWTPVEIHDEYWHPHVDKENTKHYDYSGLLYLADYGDEFTGGLFSFIDENTETVVEPARGRLVMFTAGSENLHAVRKVETGTRYVLSLWFSCDERKQFHNFLDGEMHNHFRRT</sequence>
<dbReference type="GO" id="GO:0005506">
    <property type="term" value="F:iron ion binding"/>
    <property type="evidence" value="ECO:0007669"/>
    <property type="project" value="InterPro"/>
</dbReference>
<evidence type="ECO:0000256" key="4">
    <source>
        <dbReference type="ARBA" id="ARBA00023002"/>
    </source>
</evidence>
<proteinExistence type="predicted"/>
<evidence type="ECO:0000313" key="8">
    <source>
        <dbReference type="EMBL" id="KAG7392983.1"/>
    </source>
</evidence>
<comment type="caution">
    <text evidence="8">The sequence shown here is derived from an EMBL/GenBank/DDBJ whole genome shotgun (WGS) entry which is preliminary data.</text>
</comment>
<comment type="cofactor">
    <cofactor evidence="1">
        <name>L-ascorbate</name>
        <dbReference type="ChEBI" id="CHEBI:38290"/>
    </cofactor>
</comment>
<dbReference type="InterPro" id="IPR005123">
    <property type="entry name" value="Oxoglu/Fe-dep_dioxygenase_dom"/>
</dbReference>
<accession>A0A8T1WLY0</accession>
<dbReference type="GO" id="GO:0016020">
    <property type="term" value="C:membrane"/>
    <property type="evidence" value="ECO:0007669"/>
    <property type="project" value="TreeGrafter"/>
</dbReference>
<organism evidence="8 9">
    <name type="scientific">Phytophthora pseudosyringae</name>
    <dbReference type="NCBI Taxonomy" id="221518"/>
    <lineage>
        <taxon>Eukaryota</taxon>
        <taxon>Sar</taxon>
        <taxon>Stramenopiles</taxon>
        <taxon>Oomycota</taxon>
        <taxon>Peronosporomycetes</taxon>
        <taxon>Peronosporales</taxon>
        <taxon>Peronosporaceae</taxon>
        <taxon>Phytophthora</taxon>
    </lineage>
</organism>
<gene>
    <name evidence="8" type="primary">OGFOD3</name>
    <name evidence="8" type="ORF">PHYPSEUDO_013471</name>
</gene>
<feature type="compositionally biased region" description="Basic residues" evidence="6">
    <location>
        <begin position="1"/>
        <end position="10"/>
    </location>
</feature>
<name>A0A8T1WLY0_9STRA</name>
<dbReference type="PROSITE" id="PS51471">
    <property type="entry name" value="FE2OG_OXY"/>
    <property type="match status" value="1"/>
</dbReference>
<dbReference type="Proteomes" id="UP000694044">
    <property type="component" value="Unassembled WGS sequence"/>
</dbReference>
<dbReference type="InterPro" id="IPR006620">
    <property type="entry name" value="Pro_4_hyd_alph"/>
</dbReference>
<dbReference type="Pfam" id="PF13640">
    <property type="entry name" value="2OG-FeII_Oxy_3"/>
    <property type="match status" value="1"/>
</dbReference>
<dbReference type="SMART" id="SM00702">
    <property type="entry name" value="P4Hc"/>
    <property type="match status" value="1"/>
</dbReference>
<evidence type="ECO:0000256" key="5">
    <source>
        <dbReference type="ARBA" id="ARBA00023004"/>
    </source>
</evidence>
<reference evidence="8" key="1">
    <citation type="submission" date="2021-02" db="EMBL/GenBank/DDBJ databases">
        <authorList>
            <person name="Palmer J.M."/>
        </authorList>
    </citation>
    <scope>NUCLEOTIDE SEQUENCE</scope>
    <source>
        <strain evidence="8">SCRP734</strain>
    </source>
</reference>
<dbReference type="GO" id="GO:0051213">
    <property type="term" value="F:dioxygenase activity"/>
    <property type="evidence" value="ECO:0007669"/>
    <property type="project" value="UniProtKB-KW"/>
</dbReference>
<dbReference type="InterPro" id="IPR039210">
    <property type="entry name" value="OGFOD3"/>
</dbReference>
<feature type="domain" description="Fe2OG dioxygenase" evidence="7">
    <location>
        <begin position="216"/>
        <end position="317"/>
    </location>
</feature>
<dbReference type="EMBL" id="JAGDFM010000007">
    <property type="protein sequence ID" value="KAG7392983.1"/>
    <property type="molecule type" value="Genomic_DNA"/>
</dbReference>
<dbReference type="OrthoDB" id="427071at2759"/>
<keyword evidence="9" id="KW-1185">Reference proteome</keyword>
<dbReference type="GO" id="GO:0031418">
    <property type="term" value="F:L-ascorbic acid binding"/>
    <property type="evidence" value="ECO:0007669"/>
    <property type="project" value="InterPro"/>
</dbReference>
<keyword evidence="2" id="KW-0479">Metal-binding</keyword>
<keyword evidence="5" id="KW-0408">Iron</keyword>
<evidence type="ECO:0000259" key="7">
    <source>
        <dbReference type="PROSITE" id="PS51471"/>
    </source>
</evidence>
<feature type="region of interest" description="Disordered" evidence="6">
    <location>
        <begin position="1"/>
        <end position="38"/>
    </location>
</feature>
<dbReference type="AlphaFoldDB" id="A0A8T1WLY0"/>
<protein>
    <submittedName>
        <fullName evidence="8">2-oxoglutarate and iron-dependent oxygenase domain-containing protein 3</fullName>
    </submittedName>
</protein>